<keyword evidence="3" id="KW-1185">Reference proteome</keyword>
<dbReference type="Proteomes" id="UP001160334">
    <property type="component" value="Unassembled WGS sequence"/>
</dbReference>
<proteinExistence type="predicted"/>
<evidence type="ECO:0000313" key="2">
    <source>
        <dbReference type="EMBL" id="MDH6284062.1"/>
    </source>
</evidence>
<gene>
    <name evidence="2" type="ORF">M2280_005313</name>
</gene>
<dbReference type="EMBL" id="JARXVC010000017">
    <property type="protein sequence ID" value="MDH6284062.1"/>
    <property type="molecule type" value="Genomic_DNA"/>
</dbReference>
<feature type="compositionally biased region" description="Basic residues" evidence="1">
    <location>
        <begin position="1"/>
        <end position="19"/>
    </location>
</feature>
<organism evidence="2 3">
    <name type="scientific">Prescottella agglutinans</name>
    <dbReference type="NCBI Taxonomy" id="1644129"/>
    <lineage>
        <taxon>Bacteria</taxon>
        <taxon>Bacillati</taxon>
        <taxon>Actinomycetota</taxon>
        <taxon>Actinomycetes</taxon>
        <taxon>Mycobacteriales</taxon>
        <taxon>Nocardiaceae</taxon>
        <taxon>Prescottella</taxon>
    </lineage>
</organism>
<feature type="region of interest" description="Disordered" evidence="1">
    <location>
        <begin position="1"/>
        <end position="22"/>
    </location>
</feature>
<evidence type="ECO:0000313" key="3">
    <source>
        <dbReference type="Proteomes" id="UP001160334"/>
    </source>
</evidence>
<evidence type="ECO:0000256" key="1">
    <source>
        <dbReference type="SAM" id="MobiDB-lite"/>
    </source>
</evidence>
<comment type="caution">
    <text evidence="2">The sequence shown here is derived from an EMBL/GenBank/DDBJ whole genome shotgun (WGS) entry which is preliminary data.</text>
</comment>
<accession>A0ABT6MID7</accession>
<sequence length="376" mass="41417">MASKRRARRPRPAHSPMRRPRADRALVQRAAMALPTLTPSRMPLLIDGLADKARTGMEFATLHEGVYLEHLAGTVGHATQLYAAEHRVPVSQAFDAARRSAVGDHPQMPEQTAQTLSWMRESYSAVAFATKSRHTYFATEETTALVLAGVQDAVTEHSVTAADLPSPDGVAYLHQRDGALVVAWSTFQNITSVAICTADAARTYLLDGAEPVSPPLPVASFRLSADGADTAPVPVLDGIDALPDLQWGTSEYDHYAAPRAIPVFLSLVHMLRQQRLIEREPVTARAAARPHSSGQGRRCSRTDTITYLSYSTRPRTGSGGAPRRRHSHRWVVRGHWRRQWYPSLQRHVPIWITDYIAGPDEAPIVLRDKVSIVNAS</sequence>
<reference evidence="2 3" key="1">
    <citation type="submission" date="2023-04" db="EMBL/GenBank/DDBJ databases">
        <title>Forest soil microbial communities from Buena Vista Peninsula, Colon Province, Panama.</title>
        <authorList>
            <person name="Bouskill N."/>
        </authorList>
    </citation>
    <scope>NUCLEOTIDE SEQUENCE [LARGE SCALE GENOMIC DNA]</scope>
    <source>
        <strain evidence="2 3">CFH S0262</strain>
    </source>
</reference>
<protein>
    <submittedName>
        <fullName evidence="2">Uncharacterized protein</fullName>
    </submittedName>
</protein>
<name>A0ABT6MID7_9NOCA</name>
<dbReference type="RefSeq" id="WP_280763309.1">
    <property type="nucleotide sequence ID" value="NZ_JARXVC010000017.1"/>
</dbReference>